<comment type="subcellular location">
    <subcellularLocation>
        <location evidence="1">Membrane</location>
        <topology evidence="1">Multi-pass membrane protein</topology>
    </subcellularLocation>
</comment>
<evidence type="ECO:0000256" key="1">
    <source>
        <dbReference type="ARBA" id="ARBA00004141"/>
    </source>
</evidence>
<dbReference type="HOGENOM" id="CLU_642096_0_0_7"/>
<dbReference type="eggNOG" id="COG0558">
    <property type="taxonomic scope" value="Bacteria"/>
</dbReference>
<keyword evidence="3" id="KW-0444">Lipid biosynthesis</keyword>
<feature type="transmembrane region" description="Helical" evidence="12">
    <location>
        <begin position="136"/>
        <end position="157"/>
    </location>
</feature>
<reference evidence="13 14" key="2">
    <citation type="submission" date="2012-02" db="EMBL/GenBank/DDBJ databases">
        <title>Improved High-Quality Draft sequence of Desulfobacter postgatei 2ac9.</title>
        <authorList>
            <consortium name="US DOE Joint Genome Institute"/>
            <person name="Lucas S."/>
            <person name="Han J."/>
            <person name="Lapidus A."/>
            <person name="Cheng J.-F."/>
            <person name="Goodwin L."/>
            <person name="Pitluck S."/>
            <person name="Peters L."/>
            <person name="Ovchinnikova G."/>
            <person name="Held B."/>
            <person name="Detter J.C."/>
            <person name="Han C."/>
            <person name="Tapia R."/>
            <person name="Land M."/>
            <person name="Hauser L."/>
            <person name="Kyrpides N."/>
            <person name="Ivanova N."/>
            <person name="Pagani I."/>
            <person name="Orellana R."/>
            <person name="Lovley D."/>
            <person name="Woyke T."/>
        </authorList>
    </citation>
    <scope>NUCLEOTIDE SEQUENCE [LARGE SCALE GENOMIC DNA]</scope>
    <source>
        <strain evidence="13 14">2ac9</strain>
    </source>
</reference>
<dbReference type="GO" id="GO:0008654">
    <property type="term" value="P:phospholipid biosynthetic process"/>
    <property type="evidence" value="ECO:0007669"/>
    <property type="project" value="UniProtKB-KW"/>
</dbReference>
<keyword evidence="10" id="KW-1208">Phospholipid metabolism</keyword>
<dbReference type="Gene3D" id="1.20.120.1760">
    <property type="match status" value="2"/>
</dbReference>
<feature type="transmembrane region" description="Helical" evidence="12">
    <location>
        <begin position="193"/>
        <end position="211"/>
    </location>
</feature>
<dbReference type="OrthoDB" id="9777147at2"/>
<evidence type="ECO:0000313" key="14">
    <source>
        <dbReference type="Proteomes" id="UP000005778"/>
    </source>
</evidence>
<feature type="transmembrane region" description="Helical" evidence="12">
    <location>
        <begin position="6"/>
        <end position="25"/>
    </location>
</feature>
<dbReference type="InterPro" id="IPR048254">
    <property type="entry name" value="CDP_ALCOHOL_P_TRANSF_CS"/>
</dbReference>
<dbReference type="GO" id="GO:0016020">
    <property type="term" value="C:membrane"/>
    <property type="evidence" value="ECO:0007669"/>
    <property type="project" value="UniProtKB-SubCell"/>
</dbReference>
<evidence type="ECO:0000256" key="4">
    <source>
        <dbReference type="ARBA" id="ARBA00022679"/>
    </source>
</evidence>
<evidence type="ECO:0000256" key="11">
    <source>
        <dbReference type="RuleBase" id="RU003750"/>
    </source>
</evidence>
<organism evidence="13 14">
    <name type="scientific">Desulfobacter postgatei 2ac9</name>
    <dbReference type="NCBI Taxonomy" id="879212"/>
    <lineage>
        <taxon>Bacteria</taxon>
        <taxon>Pseudomonadati</taxon>
        <taxon>Thermodesulfobacteriota</taxon>
        <taxon>Desulfobacteria</taxon>
        <taxon>Desulfobacterales</taxon>
        <taxon>Desulfobacteraceae</taxon>
        <taxon>Desulfobacter</taxon>
    </lineage>
</organism>
<feature type="transmembrane region" description="Helical" evidence="12">
    <location>
        <begin position="70"/>
        <end position="88"/>
    </location>
</feature>
<dbReference type="InterPro" id="IPR043130">
    <property type="entry name" value="CDP-OH_PTrfase_TM_dom"/>
</dbReference>
<comment type="similarity">
    <text evidence="2 11">Belongs to the CDP-alcohol phosphatidyltransferase class-I family.</text>
</comment>
<dbReference type="RefSeq" id="WP_004071104.1">
    <property type="nucleotide sequence ID" value="NZ_CM001488.1"/>
</dbReference>
<dbReference type="STRING" id="879212.DespoDRAFT_00477"/>
<keyword evidence="6 12" id="KW-1133">Transmembrane helix</keyword>
<keyword evidence="7" id="KW-0443">Lipid metabolism</keyword>
<dbReference type="Pfam" id="PF01066">
    <property type="entry name" value="CDP-OH_P_transf"/>
    <property type="match status" value="2"/>
</dbReference>
<keyword evidence="14" id="KW-1185">Reference proteome</keyword>
<feature type="transmembrane region" description="Helical" evidence="12">
    <location>
        <begin position="389"/>
        <end position="407"/>
    </location>
</feature>
<dbReference type="PROSITE" id="PS00379">
    <property type="entry name" value="CDP_ALCOHOL_P_TRANSF"/>
    <property type="match status" value="1"/>
</dbReference>
<protein>
    <submittedName>
        <fullName evidence="13">Phosphatidylserine synthase</fullName>
    </submittedName>
</protein>
<reference evidence="13 14" key="1">
    <citation type="submission" date="2011-09" db="EMBL/GenBank/DDBJ databases">
        <authorList>
            <consortium name="US DOE Joint Genome Institute (JGI-PGF)"/>
            <person name="Lucas S."/>
            <person name="Han J."/>
            <person name="Lapidus A."/>
            <person name="Cheng J.-F."/>
            <person name="Goodwin L."/>
            <person name="Pitluck S."/>
            <person name="Peters L."/>
            <person name="Land M.L."/>
            <person name="Hauser L."/>
            <person name="Orellana R."/>
            <person name="Lovley D."/>
            <person name="Woyke T.J."/>
        </authorList>
    </citation>
    <scope>NUCLEOTIDE SEQUENCE [LARGE SCALE GENOMIC DNA]</scope>
    <source>
        <strain evidence="13 14">2ac9</strain>
    </source>
</reference>
<evidence type="ECO:0000256" key="9">
    <source>
        <dbReference type="ARBA" id="ARBA00023209"/>
    </source>
</evidence>
<accession>I5AZ32</accession>
<name>I5AZ32_9BACT</name>
<evidence type="ECO:0000313" key="13">
    <source>
        <dbReference type="EMBL" id="EIM62495.1"/>
    </source>
</evidence>
<dbReference type="eggNOG" id="COG1183">
    <property type="taxonomic scope" value="Bacteria"/>
</dbReference>
<evidence type="ECO:0000256" key="2">
    <source>
        <dbReference type="ARBA" id="ARBA00010441"/>
    </source>
</evidence>
<keyword evidence="5 12" id="KW-0812">Transmembrane</keyword>
<keyword evidence="4 11" id="KW-0808">Transferase</keyword>
<dbReference type="EMBL" id="CM001488">
    <property type="protein sequence ID" value="EIM62495.1"/>
    <property type="molecule type" value="Genomic_DNA"/>
</dbReference>
<evidence type="ECO:0000256" key="6">
    <source>
        <dbReference type="ARBA" id="ARBA00022989"/>
    </source>
</evidence>
<dbReference type="PANTHER" id="PTHR14269:SF61">
    <property type="entry name" value="CDP-DIACYLGLYCEROL--SERINE O-PHOSPHATIDYLTRANSFERASE"/>
    <property type="match status" value="1"/>
</dbReference>
<keyword evidence="8 12" id="KW-0472">Membrane</keyword>
<feature type="transmembrane region" description="Helical" evidence="12">
    <location>
        <begin position="169"/>
        <end position="187"/>
    </location>
</feature>
<evidence type="ECO:0000256" key="7">
    <source>
        <dbReference type="ARBA" id="ARBA00023098"/>
    </source>
</evidence>
<evidence type="ECO:0000256" key="8">
    <source>
        <dbReference type="ARBA" id="ARBA00023136"/>
    </source>
</evidence>
<dbReference type="PANTHER" id="PTHR14269">
    <property type="entry name" value="CDP-DIACYLGLYCEROL--GLYCEROL-3-PHOSPHATE 3-PHOSPHATIDYLTRANSFERASE-RELATED"/>
    <property type="match status" value="1"/>
</dbReference>
<feature type="transmembrane region" description="Helical" evidence="12">
    <location>
        <begin position="413"/>
        <end position="433"/>
    </location>
</feature>
<evidence type="ECO:0000256" key="12">
    <source>
        <dbReference type="SAM" id="Phobius"/>
    </source>
</evidence>
<proteinExistence type="inferred from homology"/>
<keyword evidence="9" id="KW-0594">Phospholipid biosynthesis</keyword>
<dbReference type="Proteomes" id="UP000005778">
    <property type="component" value="Chromosome"/>
</dbReference>
<dbReference type="InterPro" id="IPR050324">
    <property type="entry name" value="CDP-alcohol_PTase-I"/>
</dbReference>
<evidence type="ECO:0000256" key="5">
    <source>
        <dbReference type="ARBA" id="ARBA00022692"/>
    </source>
</evidence>
<gene>
    <name evidence="13" type="ORF">DespoDRAFT_00477</name>
</gene>
<dbReference type="AlphaFoldDB" id="I5AZ32"/>
<feature type="transmembrane region" description="Helical" evidence="12">
    <location>
        <begin position="242"/>
        <end position="260"/>
    </location>
</feature>
<feature type="transmembrane region" description="Helical" evidence="12">
    <location>
        <begin position="300"/>
        <end position="317"/>
    </location>
</feature>
<evidence type="ECO:0000256" key="3">
    <source>
        <dbReference type="ARBA" id="ARBA00022516"/>
    </source>
</evidence>
<evidence type="ECO:0000256" key="10">
    <source>
        <dbReference type="ARBA" id="ARBA00023264"/>
    </source>
</evidence>
<sequence>MERILIIMASGALGSLFFFWFSHSVKKKASVRQFIESHLWLMHPNAICYWRTGLAFLGFFFYFFSPYQSLAIFIFTFAAILDGVDGVVARGCNLVSRLGEWLDPMCDKLTYLPPLVGFAYTPNSFTGVPILSPKLIWILVAIELVGQFFVRRMLAWLKVSGAANNFGKIKAIICFALVILCALMDANPGMLNIGDGVLWSCIVLSAASMIFKFVPNRLYADILSMLNFMCGVTSLILTYHHFYAWAICVIIMGQLFDLFDGRMALKHGGTKYGPWLDDIADFVSFGLAPAYMVIMRGGTFALFFAVIYVVGVAFRLVRFVTKDKGRTDLPAGIFNGFPSPAGALIVLGTSLVSGPILLWFFTAVSTVLMVSNIRFAHLGRVILKQIPKPIFFLISATIIVILAYILKTKNTQIFGYLILASVVFYLAAGRIWAQKTNVPGTPG</sequence>
<dbReference type="GO" id="GO:0016780">
    <property type="term" value="F:phosphotransferase activity, for other substituted phosphate groups"/>
    <property type="evidence" value="ECO:0007669"/>
    <property type="project" value="InterPro"/>
</dbReference>
<dbReference type="InterPro" id="IPR000462">
    <property type="entry name" value="CDP-OH_P_trans"/>
</dbReference>